<evidence type="ECO:0000256" key="3">
    <source>
        <dbReference type="RuleBase" id="RU366025"/>
    </source>
</evidence>
<proteinExistence type="inferred from homology"/>
<dbReference type="GO" id="GO:0006508">
    <property type="term" value="P:proteolysis"/>
    <property type="evidence" value="ECO:0007669"/>
    <property type="project" value="UniProtKB-KW"/>
</dbReference>
<feature type="domain" description="USP" evidence="4">
    <location>
        <begin position="459"/>
        <end position="791"/>
    </location>
</feature>
<dbReference type="InterPro" id="IPR036873">
    <property type="entry name" value="Rhodanese-like_dom_sf"/>
</dbReference>
<reference evidence="6" key="1">
    <citation type="submission" date="2017-02" db="UniProtKB">
        <authorList>
            <consortium name="WormBaseParasite"/>
        </authorList>
    </citation>
    <scope>IDENTIFICATION</scope>
</reference>
<dbReference type="InterPro" id="IPR028889">
    <property type="entry name" value="USP"/>
</dbReference>
<keyword evidence="3" id="KW-0378">Hydrolase</keyword>
<dbReference type="STRING" id="131310.A0A0N5A1M1"/>
<dbReference type="EC" id="3.4.19.12" evidence="3"/>
<keyword evidence="3" id="KW-0645">Protease</keyword>
<evidence type="ECO:0000313" key="5">
    <source>
        <dbReference type="Proteomes" id="UP000038045"/>
    </source>
</evidence>
<organism evidence="5 6">
    <name type="scientific">Parastrongyloides trichosuri</name>
    <name type="common">Possum-specific nematode worm</name>
    <dbReference type="NCBI Taxonomy" id="131310"/>
    <lineage>
        <taxon>Eukaryota</taxon>
        <taxon>Metazoa</taxon>
        <taxon>Ecdysozoa</taxon>
        <taxon>Nematoda</taxon>
        <taxon>Chromadorea</taxon>
        <taxon>Rhabditida</taxon>
        <taxon>Tylenchina</taxon>
        <taxon>Panagrolaimomorpha</taxon>
        <taxon>Strongyloidoidea</taxon>
        <taxon>Strongyloididae</taxon>
        <taxon>Parastrongyloides</taxon>
    </lineage>
</organism>
<dbReference type="GO" id="GO:0004843">
    <property type="term" value="F:cysteine-type deubiquitinase activity"/>
    <property type="evidence" value="ECO:0007669"/>
    <property type="project" value="UniProtKB-UniRule"/>
</dbReference>
<dbReference type="InterPro" id="IPR050185">
    <property type="entry name" value="Ub_carboxyl-term_hydrolase"/>
</dbReference>
<dbReference type="InterPro" id="IPR038765">
    <property type="entry name" value="Papain-like_cys_pep_sf"/>
</dbReference>
<dbReference type="InterPro" id="IPR001394">
    <property type="entry name" value="Peptidase_C19_UCH"/>
</dbReference>
<dbReference type="PROSITE" id="PS00973">
    <property type="entry name" value="USP_2"/>
    <property type="match status" value="1"/>
</dbReference>
<evidence type="ECO:0000259" key="4">
    <source>
        <dbReference type="PROSITE" id="PS50235"/>
    </source>
</evidence>
<accession>A0A0N5A1M1</accession>
<evidence type="ECO:0000313" key="6">
    <source>
        <dbReference type="WBParaSite" id="PTRK_0001552000.1"/>
    </source>
</evidence>
<evidence type="ECO:0000256" key="2">
    <source>
        <dbReference type="ARBA" id="ARBA00009085"/>
    </source>
</evidence>
<dbReference type="WBParaSite" id="PTRK_0001552000.1">
    <property type="protein sequence ID" value="PTRK_0001552000.1"/>
    <property type="gene ID" value="PTRK_0001552000"/>
</dbReference>
<dbReference type="Pfam" id="PF00443">
    <property type="entry name" value="UCH"/>
    <property type="match status" value="1"/>
</dbReference>
<dbReference type="PANTHER" id="PTHR21646">
    <property type="entry name" value="UBIQUITIN CARBOXYL-TERMINAL HYDROLASE"/>
    <property type="match status" value="1"/>
</dbReference>
<dbReference type="PROSITE" id="PS00972">
    <property type="entry name" value="USP_1"/>
    <property type="match status" value="1"/>
</dbReference>
<dbReference type="Gene3D" id="3.90.70.10">
    <property type="entry name" value="Cysteine proteinases"/>
    <property type="match status" value="1"/>
</dbReference>
<dbReference type="CDD" id="cd02674">
    <property type="entry name" value="Peptidase_C19R"/>
    <property type="match status" value="1"/>
</dbReference>
<comment type="catalytic activity">
    <reaction evidence="1 3">
        <text>Thiol-dependent hydrolysis of ester, thioester, amide, peptide and isopeptide bonds formed by the C-terminal Gly of ubiquitin (a 76-residue protein attached to proteins as an intracellular targeting signal).</text>
        <dbReference type="EC" id="3.4.19.12"/>
    </reaction>
</comment>
<keyword evidence="3" id="KW-0788">Thiol protease</keyword>
<comment type="similarity">
    <text evidence="2 3">Belongs to the peptidase C19 family.</text>
</comment>
<dbReference type="AlphaFoldDB" id="A0A0N5A1M1"/>
<evidence type="ECO:0000256" key="1">
    <source>
        <dbReference type="ARBA" id="ARBA00000707"/>
    </source>
</evidence>
<dbReference type="Gene3D" id="3.40.250.10">
    <property type="entry name" value="Rhodanese-like domain"/>
    <property type="match status" value="1"/>
</dbReference>
<dbReference type="Proteomes" id="UP000038045">
    <property type="component" value="Unplaced"/>
</dbReference>
<protein>
    <recommendedName>
        <fullName evidence="3">Ubiquitin carboxyl-terminal hydrolase</fullName>
        <ecNumber evidence="3">3.4.19.12</ecNumber>
    </recommendedName>
</protein>
<sequence>MARKIVESQIKTKKDNIPSVEELEILFNDSLEKDVKEKYMKLSIDRLIPLLRNNLISVRSSLTDHKLREAQFTAARISRVLSEVYTHTEGENKNQCFSMLKDAIEIMEKIKQISLEYYSSRGSVEDISENFDENSSSIKGSISSKEFYEMVKKKVKVLVIDYREHKEEHLLFQNYDSLAIIELCPMILSKYLSYTELINKLSGNGRSVLEKSNYSHIILMGNGNEGDQDTREEILIRALTELKNVHSNSFSPDVLPLKGGFDDFKIHYPNNVKKNDNTSSLKFSDHQSFLALLQNHRDKSSRIEEYPTFNKNPEKLNNYSEEIKENISKPVMIDVDKKITEPVKLINSYTKLNHVGEPKIVLPSNGKPPEISKKRINAICNNLDKLNDVKIVPPKPTIPDKATKPQIISQQPEVPARGLKENVLKKRKIFEDRIHEIYHHTLKDLEMRSRKGSVKLGTTGLTNLGNTCFMNSVLQALFHIPEIRILFKYGNVKQIINGTNKFGTQGIITAVFSALIDSYWNGEYKAMVPERFLVSFADQVNRRLADRCQQDAQEFQIYLLDALHEDTNAVVSRKSFEQNYNGQNLIEDFNDYKRKVEQFSCSKVNSLFNLRIVSTVECTACCHQSVTFEDSAQISVELPTSINGTYLSDCLTNHFSLECLDDGWKCPKCNLIRKATKTQRIWELPDILVIHKKRFAYVDGKCDKNNIYVDFQLNAFDMSPYIHEKNIANIEMLYDLYAIVNHRGSLNSGHYTSFVKLENEWFLCDDDIVSPVYSEDELKSDKAFMLYYRLKK</sequence>
<keyword evidence="5" id="KW-1185">Reference proteome</keyword>
<dbReference type="GO" id="GO:0016579">
    <property type="term" value="P:protein deubiquitination"/>
    <property type="evidence" value="ECO:0007669"/>
    <property type="project" value="InterPro"/>
</dbReference>
<dbReference type="PROSITE" id="PS50235">
    <property type="entry name" value="USP_3"/>
    <property type="match status" value="1"/>
</dbReference>
<name>A0A0N5A1M1_PARTI</name>
<dbReference type="PANTHER" id="PTHR21646:SF91">
    <property type="entry name" value="USP DOMAIN-CONTAINING PROTEIN"/>
    <property type="match status" value="1"/>
</dbReference>
<dbReference type="SUPFAM" id="SSF54001">
    <property type="entry name" value="Cysteine proteinases"/>
    <property type="match status" value="1"/>
</dbReference>
<keyword evidence="3" id="KW-0833">Ubl conjugation pathway</keyword>
<dbReference type="InterPro" id="IPR018200">
    <property type="entry name" value="USP_CS"/>
</dbReference>